<dbReference type="Proteomes" id="UP001046870">
    <property type="component" value="Chromosome 6"/>
</dbReference>
<feature type="region of interest" description="Disordered" evidence="4">
    <location>
        <begin position="103"/>
        <end position="122"/>
    </location>
</feature>
<accession>A0A9D3Q412</accession>
<keyword evidence="5" id="KW-0472">Membrane</keyword>
<protein>
    <recommendedName>
        <fullName evidence="6">V-SNARE coiled-coil homology domain-containing protein</fullName>
    </recommendedName>
</protein>
<keyword evidence="8" id="KW-1185">Reference proteome</keyword>
<dbReference type="InterPro" id="IPR016444">
    <property type="entry name" value="Synaptobrevin/VAMP"/>
</dbReference>
<dbReference type="InterPro" id="IPR042855">
    <property type="entry name" value="V_SNARE_CC"/>
</dbReference>
<evidence type="ECO:0000259" key="6">
    <source>
        <dbReference type="PROSITE" id="PS50892"/>
    </source>
</evidence>
<dbReference type="GO" id="GO:0012505">
    <property type="term" value="C:endomembrane system"/>
    <property type="evidence" value="ECO:0007669"/>
    <property type="project" value="UniProtKB-SubCell"/>
</dbReference>
<feature type="domain" description="V-SNARE coiled-coil homology" evidence="6">
    <location>
        <begin position="13"/>
        <end position="73"/>
    </location>
</feature>
<evidence type="ECO:0000256" key="5">
    <source>
        <dbReference type="SAM" id="Phobius"/>
    </source>
</evidence>
<dbReference type="GO" id="GO:0016020">
    <property type="term" value="C:membrane"/>
    <property type="evidence" value="ECO:0007669"/>
    <property type="project" value="InterPro"/>
</dbReference>
<dbReference type="SUPFAM" id="SSF58038">
    <property type="entry name" value="SNARE fusion complex"/>
    <property type="match status" value="1"/>
</dbReference>
<evidence type="ECO:0000313" key="7">
    <source>
        <dbReference type="EMBL" id="KAG7476878.1"/>
    </source>
</evidence>
<proteinExistence type="inferred from homology"/>
<reference evidence="7" key="1">
    <citation type="submission" date="2021-01" db="EMBL/GenBank/DDBJ databases">
        <authorList>
            <person name="Zahm M."/>
            <person name="Roques C."/>
            <person name="Cabau C."/>
            <person name="Klopp C."/>
            <person name="Donnadieu C."/>
            <person name="Jouanno E."/>
            <person name="Lampietro C."/>
            <person name="Louis A."/>
            <person name="Herpin A."/>
            <person name="Echchiki A."/>
            <person name="Berthelot C."/>
            <person name="Parey E."/>
            <person name="Roest-Crollius H."/>
            <person name="Braasch I."/>
            <person name="Postlethwait J."/>
            <person name="Bobe J."/>
            <person name="Montfort J."/>
            <person name="Bouchez O."/>
            <person name="Begum T."/>
            <person name="Mejri S."/>
            <person name="Adams A."/>
            <person name="Chen W.-J."/>
            <person name="Guiguen Y."/>
        </authorList>
    </citation>
    <scope>NUCLEOTIDE SEQUENCE</scope>
    <source>
        <strain evidence="7">YG-15Mar2019-1</strain>
        <tissue evidence="7">Brain</tissue>
    </source>
</reference>
<dbReference type="Gene3D" id="1.20.5.110">
    <property type="match status" value="1"/>
</dbReference>
<evidence type="ECO:0000313" key="8">
    <source>
        <dbReference type="Proteomes" id="UP001046870"/>
    </source>
</evidence>
<evidence type="ECO:0000256" key="1">
    <source>
        <dbReference type="ARBA" id="ARBA00008025"/>
    </source>
</evidence>
<keyword evidence="5" id="KW-1133">Transmembrane helix</keyword>
<keyword evidence="3" id="KW-0175">Coiled coil</keyword>
<comment type="subcellular location">
    <subcellularLocation>
        <location evidence="2">Endomembrane system</location>
        <topology evidence="2">Single-pass type IV membrane protein</topology>
    </subcellularLocation>
</comment>
<organism evidence="7 8">
    <name type="scientific">Megalops atlanticus</name>
    <name type="common">Tarpon</name>
    <name type="synonym">Clupea gigantea</name>
    <dbReference type="NCBI Taxonomy" id="7932"/>
    <lineage>
        <taxon>Eukaryota</taxon>
        <taxon>Metazoa</taxon>
        <taxon>Chordata</taxon>
        <taxon>Craniata</taxon>
        <taxon>Vertebrata</taxon>
        <taxon>Euteleostomi</taxon>
        <taxon>Actinopterygii</taxon>
        <taxon>Neopterygii</taxon>
        <taxon>Teleostei</taxon>
        <taxon>Elopiformes</taxon>
        <taxon>Megalopidae</taxon>
        <taxon>Megalops</taxon>
    </lineage>
</organism>
<feature type="transmembrane region" description="Helical" evidence="5">
    <location>
        <begin position="77"/>
        <end position="100"/>
    </location>
</feature>
<dbReference type="OrthoDB" id="190375at2759"/>
<comment type="similarity">
    <text evidence="1">Belongs to the synaptobrevin family.</text>
</comment>
<dbReference type="PRINTS" id="PR00219">
    <property type="entry name" value="SYNAPTOBREVN"/>
</dbReference>
<evidence type="ECO:0000256" key="4">
    <source>
        <dbReference type="SAM" id="MobiDB-lite"/>
    </source>
</evidence>
<name>A0A9D3Q412_MEGAT</name>
<dbReference type="GO" id="GO:0016192">
    <property type="term" value="P:vesicle-mediated transport"/>
    <property type="evidence" value="ECO:0007669"/>
    <property type="project" value="InterPro"/>
</dbReference>
<comment type="caution">
    <text evidence="7">The sequence shown here is derived from an EMBL/GenBank/DDBJ whole genome shotgun (WGS) entry which is preliminary data.</text>
</comment>
<dbReference type="Pfam" id="PF00957">
    <property type="entry name" value="Synaptobrevin"/>
    <property type="match status" value="1"/>
</dbReference>
<evidence type="ECO:0000256" key="3">
    <source>
        <dbReference type="PROSITE-ProRule" id="PRU00290"/>
    </source>
</evidence>
<evidence type="ECO:0000256" key="2">
    <source>
        <dbReference type="ARBA" id="ARBA00046280"/>
    </source>
</evidence>
<dbReference type="AlphaFoldDB" id="A0A9D3Q412"/>
<gene>
    <name evidence="7" type="ORF">MATL_G00087620</name>
</gene>
<dbReference type="PANTHER" id="PTHR45701">
    <property type="entry name" value="SYNAPTOBREVIN FAMILY MEMBER"/>
    <property type="match status" value="1"/>
</dbReference>
<dbReference type="InterPro" id="IPR001388">
    <property type="entry name" value="Synaptobrevin-like"/>
</dbReference>
<sequence>MEHNAEKGKKSDKLESMQADIEEVKGIMTENINRLVDRGEALDRLRCRTEDLDVRANGFKRTARSMAWSACLKDKKLVAVAMAIILPVILIIVLLAVGVIPVRPSPKPNPSPSPMTSPSPKP</sequence>
<dbReference type="EMBL" id="JAFDVH010000006">
    <property type="protein sequence ID" value="KAG7476878.1"/>
    <property type="molecule type" value="Genomic_DNA"/>
</dbReference>
<keyword evidence="5" id="KW-0812">Transmembrane</keyword>
<dbReference type="PROSITE" id="PS50892">
    <property type="entry name" value="V_SNARE"/>
    <property type="match status" value="1"/>
</dbReference>